<feature type="region of interest" description="Disordered" evidence="9">
    <location>
        <begin position="321"/>
        <end position="360"/>
    </location>
</feature>
<dbReference type="SMART" id="SM00355">
    <property type="entry name" value="ZnF_C2H2"/>
    <property type="match status" value="7"/>
</dbReference>
<evidence type="ECO:0000256" key="5">
    <source>
        <dbReference type="ARBA" id="ARBA00022833"/>
    </source>
</evidence>
<feature type="compositionally biased region" description="Polar residues" evidence="9">
    <location>
        <begin position="322"/>
        <end position="340"/>
    </location>
</feature>
<evidence type="ECO:0000259" key="10">
    <source>
        <dbReference type="PROSITE" id="PS50157"/>
    </source>
</evidence>
<feature type="compositionally biased region" description="Basic residues" evidence="9">
    <location>
        <begin position="167"/>
        <end position="180"/>
    </location>
</feature>
<evidence type="ECO:0000256" key="4">
    <source>
        <dbReference type="ARBA" id="ARBA00022771"/>
    </source>
</evidence>
<keyword evidence="12" id="KW-1185">Reference proteome</keyword>
<feature type="domain" description="C2H2-type" evidence="10">
    <location>
        <begin position="568"/>
        <end position="592"/>
    </location>
</feature>
<dbReference type="SUPFAM" id="SSF57667">
    <property type="entry name" value="beta-beta-alpha zinc fingers"/>
    <property type="match status" value="4"/>
</dbReference>
<evidence type="ECO:0000256" key="9">
    <source>
        <dbReference type="SAM" id="MobiDB-lite"/>
    </source>
</evidence>
<dbReference type="Gene3D" id="3.30.160.60">
    <property type="entry name" value="Classic Zinc Finger"/>
    <property type="match status" value="5"/>
</dbReference>
<feature type="region of interest" description="Disordered" evidence="9">
    <location>
        <begin position="70"/>
        <end position="101"/>
    </location>
</feature>
<feature type="compositionally biased region" description="Basic and acidic residues" evidence="9">
    <location>
        <begin position="192"/>
        <end position="203"/>
    </location>
</feature>
<feature type="compositionally biased region" description="Polar residues" evidence="9">
    <location>
        <begin position="77"/>
        <end position="100"/>
    </location>
</feature>
<keyword evidence="2" id="KW-0479">Metal-binding</keyword>
<feature type="coiled-coil region" evidence="8">
    <location>
        <begin position="227"/>
        <end position="256"/>
    </location>
</feature>
<dbReference type="AlphaFoldDB" id="A0AAQ6ICH4"/>
<gene>
    <name evidence="11" type="primary">CGAS</name>
</gene>
<dbReference type="GeneTree" id="ENSGT00940000162287"/>
<sequence length="592" mass="68136">MSDYLKRAFRAQLTTTMDSLLRSAVFEIMTVFENSIHDHQMELAHKGEEVVQLKIKLQTAELKLRERECGGDRGFENNKTVTSETQKQPEPVQNTPEQTSDVPEIDVEVPDDWCAPLGCETGTKKDEVACPSVRLRTLSIPLWNIPIIKQETGTYHIDPHQQIKVIRKSKRGSSLNKKHGHTQDRSSPPSDQESRHPLVRSDNKFLQEIKRQYSSGLGLRRRRTAVEKEQENTVKAKRLERKAAETKSTKAETEKNDGEKIYNCKFCKKAFDTSFGRSVHIRSHKRCRGCKKEFPFPSALNYHKPSCEKLKKLLASEIVHANTPNSASSEEKTTSPSEIQASIKKEQSPSSSSHSKSSIQNDAMNKMHHCTHCDKRFRKRCKLKQHMSLHTCEKPFTCSVCLKKFPSNHALKHHMTRMHKGRMNPSEKNGDLAWTKPLEDIEDNQEDLISPSDNKKHTLTCNNVLKECSPRWQTMGLRNSDGFNCLLCQKFVKTKRQLTEHFRLHTGEKPFKCEKCLGRFRTCGQLFKHKKQSCCPVPSIQCDKCRKTFPSQEIYNKHVSLCQKKWPLICKVCGKGFIIQGRMRNHMERCHS</sequence>
<dbReference type="InterPro" id="IPR036236">
    <property type="entry name" value="Znf_C2H2_sf"/>
</dbReference>
<feature type="domain" description="C2H2-type" evidence="10">
    <location>
        <begin position="396"/>
        <end position="424"/>
    </location>
</feature>
<feature type="region of interest" description="Disordered" evidence="9">
    <location>
        <begin position="167"/>
        <end position="203"/>
    </location>
</feature>
<organism evidence="11 12">
    <name type="scientific">Anabas testudineus</name>
    <name type="common">Climbing perch</name>
    <name type="synonym">Anthias testudineus</name>
    <dbReference type="NCBI Taxonomy" id="64144"/>
    <lineage>
        <taxon>Eukaryota</taxon>
        <taxon>Metazoa</taxon>
        <taxon>Chordata</taxon>
        <taxon>Craniata</taxon>
        <taxon>Vertebrata</taxon>
        <taxon>Euteleostomi</taxon>
        <taxon>Actinopterygii</taxon>
        <taxon>Neopterygii</taxon>
        <taxon>Teleostei</taxon>
        <taxon>Neoteleostei</taxon>
        <taxon>Acanthomorphata</taxon>
        <taxon>Anabantaria</taxon>
        <taxon>Anabantiformes</taxon>
        <taxon>Anabantoidei</taxon>
        <taxon>Anabantidae</taxon>
        <taxon>Anabas</taxon>
    </lineage>
</organism>
<dbReference type="PANTHER" id="PTHR24394:SF29">
    <property type="entry name" value="MYONEURIN"/>
    <property type="match status" value="1"/>
</dbReference>
<evidence type="ECO:0000313" key="12">
    <source>
        <dbReference type="Proteomes" id="UP000265040"/>
    </source>
</evidence>
<name>A0AAQ6ICH4_ANATE</name>
<accession>A0AAQ6ICH4</accession>
<proteinExistence type="predicted"/>
<feature type="compositionally biased region" description="Low complexity" evidence="9">
    <location>
        <begin position="348"/>
        <end position="358"/>
    </location>
</feature>
<dbReference type="PANTHER" id="PTHR24394">
    <property type="entry name" value="ZINC FINGER PROTEIN"/>
    <property type="match status" value="1"/>
</dbReference>
<dbReference type="PROSITE" id="PS00028">
    <property type="entry name" value="ZINC_FINGER_C2H2_1"/>
    <property type="match status" value="5"/>
</dbReference>
<keyword evidence="5" id="KW-0862">Zinc</keyword>
<protein>
    <recommendedName>
        <fullName evidence="10">C2H2-type domain-containing protein</fullName>
    </recommendedName>
</protein>
<dbReference type="GO" id="GO:0008270">
    <property type="term" value="F:zinc ion binding"/>
    <property type="evidence" value="ECO:0007669"/>
    <property type="project" value="UniProtKB-KW"/>
</dbReference>
<keyword evidence="6" id="KW-0539">Nucleus</keyword>
<evidence type="ECO:0000256" key="3">
    <source>
        <dbReference type="ARBA" id="ARBA00022737"/>
    </source>
</evidence>
<feature type="domain" description="C2H2-type" evidence="10">
    <location>
        <begin position="483"/>
        <end position="510"/>
    </location>
</feature>
<dbReference type="GO" id="GO:0000981">
    <property type="term" value="F:DNA-binding transcription factor activity, RNA polymerase II-specific"/>
    <property type="evidence" value="ECO:0007669"/>
    <property type="project" value="TreeGrafter"/>
</dbReference>
<evidence type="ECO:0000313" key="11">
    <source>
        <dbReference type="Ensembl" id="ENSATEP00000072779.1"/>
    </source>
</evidence>
<dbReference type="Ensembl" id="ENSATET00000082027.1">
    <property type="protein sequence ID" value="ENSATEP00000072779.1"/>
    <property type="gene ID" value="ENSATEG00000030299.1"/>
</dbReference>
<evidence type="ECO:0000256" key="7">
    <source>
        <dbReference type="PROSITE-ProRule" id="PRU00042"/>
    </source>
</evidence>
<evidence type="ECO:0000256" key="1">
    <source>
        <dbReference type="ARBA" id="ARBA00004123"/>
    </source>
</evidence>
<dbReference type="Proteomes" id="UP000265040">
    <property type="component" value="Chromosome 10"/>
</dbReference>
<keyword evidence="8" id="KW-0175">Coiled coil</keyword>
<evidence type="ECO:0000256" key="2">
    <source>
        <dbReference type="ARBA" id="ARBA00022723"/>
    </source>
</evidence>
<dbReference type="InterPro" id="IPR013087">
    <property type="entry name" value="Znf_C2H2_type"/>
</dbReference>
<dbReference type="GO" id="GO:0005634">
    <property type="term" value="C:nucleus"/>
    <property type="evidence" value="ECO:0007669"/>
    <property type="project" value="UniProtKB-SubCell"/>
</dbReference>
<feature type="domain" description="C2H2-type" evidence="10">
    <location>
        <begin position="368"/>
        <end position="395"/>
    </location>
</feature>
<reference evidence="11" key="2">
    <citation type="submission" date="2025-08" db="UniProtKB">
        <authorList>
            <consortium name="Ensembl"/>
        </authorList>
    </citation>
    <scope>IDENTIFICATION</scope>
</reference>
<comment type="subcellular location">
    <subcellularLocation>
        <location evidence="1">Nucleus</location>
    </subcellularLocation>
</comment>
<keyword evidence="3" id="KW-0677">Repeat</keyword>
<evidence type="ECO:0000256" key="6">
    <source>
        <dbReference type="ARBA" id="ARBA00023242"/>
    </source>
</evidence>
<feature type="domain" description="C2H2-type" evidence="10">
    <location>
        <begin position="262"/>
        <end position="289"/>
    </location>
</feature>
<reference evidence="11 12" key="1">
    <citation type="submission" date="2021-04" db="EMBL/GenBank/DDBJ databases">
        <authorList>
            <consortium name="Wellcome Sanger Institute Data Sharing"/>
        </authorList>
    </citation>
    <scope>NUCLEOTIDE SEQUENCE [LARGE SCALE GENOMIC DNA]</scope>
</reference>
<keyword evidence="4 7" id="KW-0863">Zinc-finger</keyword>
<dbReference type="PROSITE" id="PS50157">
    <property type="entry name" value="ZINC_FINGER_C2H2_2"/>
    <property type="match status" value="5"/>
</dbReference>
<evidence type="ECO:0000256" key="8">
    <source>
        <dbReference type="SAM" id="Coils"/>
    </source>
</evidence>
<reference evidence="11" key="3">
    <citation type="submission" date="2025-09" db="UniProtKB">
        <authorList>
            <consortium name="Ensembl"/>
        </authorList>
    </citation>
    <scope>IDENTIFICATION</scope>
</reference>